<accession>A0A653XC22</accession>
<dbReference type="RefSeq" id="WP_022522005.1">
    <property type="nucleotide sequence ID" value="NZ_CP054580.1"/>
</dbReference>
<dbReference type="AlphaFoldDB" id="A0A653XC22"/>
<feature type="compositionally biased region" description="Basic and acidic residues" evidence="1">
    <location>
        <begin position="350"/>
        <end position="364"/>
    </location>
</feature>
<dbReference type="InterPro" id="IPR026835">
    <property type="entry name" value="YqcG_C"/>
</dbReference>
<protein>
    <submittedName>
        <fullName evidence="2">Ribonuclease YqcG</fullName>
        <ecNumber evidence="2">3.1.-.-</ecNumber>
    </submittedName>
</protein>
<dbReference type="EC" id="3.1.-.-" evidence="2"/>
<feature type="region of interest" description="Disordered" evidence="1">
    <location>
        <begin position="330"/>
        <end position="397"/>
    </location>
</feature>
<sequence length="492" mass="53003">MAEPEDIRLPTLRVVIESDDPSENEDELPDGNSSTPAESQGEPLSGLSQHIANSDGVWKAIASAPDFCWVGNSITAFDSSATLDNPVRYSPNVIAAGREVYRESDLFQGVQGDAGRHVVSGTSLGSGCVLILQGQRNVKVNGLPVARHDSPCTVNCNAAGMGGTPGYLTTQQQSVDSSPEQSGEGGPGYNPGEEGLRVINDKWEGVKSAAKTAWEMLPFTGDEATTGAARDRAWQGAKDTYEAVDVLTGPGLLDLLDSGVGYVTGDAERAGRFGEEWKRTGEAYGGLWDAGVEAWQEAEERNGTFGAMEMSAAVLLGELVGGKGTGVLRGATKIPDLETPPPPPPPSKGVHVESPSDRIRRDSDAGDTSNSRTANSNFDESGNLTPEARKLYQRPSGYRKGVREQVWENARAPDGNVYDPITKEALDPNRPWDMGHKPGFEFRKHQQSAAERDLTRRQFLNEHNTPGHFRPEHPSSNRSHKGENLTDDYFGF</sequence>
<dbReference type="Proteomes" id="UP000509761">
    <property type="component" value="Chromosome"/>
</dbReference>
<accession>A0A6N0Z057</accession>
<evidence type="ECO:0000256" key="1">
    <source>
        <dbReference type="SAM" id="MobiDB-lite"/>
    </source>
</evidence>
<feature type="compositionally biased region" description="Polar residues" evidence="1">
    <location>
        <begin position="167"/>
        <end position="176"/>
    </location>
</feature>
<feature type="compositionally biased region" description="Pro residues" evidence="1">
    <location>
        <begin position="338"/>
        <end position="347"/>
    </location>
</feature>
<dbReference type="Pfam" id="PF14410">
    <property type="entry name" value="GH-E"/>
    <property type="match status" value="1"/>
</dbReference>
<dbReference type="Gene3D" id="2.60.200.60">
    <property type="match status" value="1"/>
</dbReference>
<evidence type="ECO:0000313" key="2">
    <source>
        <dbReference type="EMBL" id="QKS25244.1"/>
    </source>
</evidence>
<reference evidence="2 3" key="1">
    <citation type="submission" date="2019-12" db="EMBL/GenBank/DDBJ databases">
        <title>Genome sequencing and assembly of endphytes of Porphyra tenera.</title>
        <authorList>
            <person name="Park J.M."/>
            <person name="Shin R."/>
            <person name="Jo S.H."/>
        </authorList>
    </citation>
    <scope>NUCLEOTIDE SEQUENCE [LARGE SCALE GENOMIC DNA]</scope>
    <source>
        <strain evidence="2 3">GPM3</strain>
    </source>
</reference>
<feature type="compositionally biased region" description="Basic and acidic residues" evidence="1">
    <location>
        <begin position="469"/>
        <end position="484"/>
    </location>
</feature>
<feature type="region of interest" description="Disordered" evidence="1">
    <location>
        <begin position="165"/>
        <end position="195"/>
    </location>
</feature>
<name>A0A653XC22_9GAMM</name>
<evidence type="ECO:0000313" key="3">
    <source>
        <dbReference type="Proteomes" id="UP000509761"/>
    </source>
</evidence>
<keyword evidence="2" id="KW-0378">Hydrolase</keyword>
<gene>
    <name evidence="2" type="ORF">FX987_03040</name>
</gene>
<feature type="compositionally biased region" description="Acidic residues" evidence="1">
    <location>
        <begin position="17"/>
        <end position="29"/>
    </location>
</feature>
<feature type="compositionally biased region" description="Polar residues" evidence="1">
    <location>
        <begin position="366"/>
        <end position="384"/>
    </location>
</feature>
<feature type="region of interest" description="Disordered" evidence="1">
    <location>
        <begin position="456"/>
        <end position="492"/>
    </location>
</feature>
<organism evidence="2 3">
    <name type="scientific">Vreelandella titanicae</name>
    <dbReference type="NCBI Taxonomy" id="664683"/>
    <lineage>
        <taxon>Bacteria</taxon>
        <taxon>Pseudomonadati</taxon>
        <taxon>Pseudomonadota</taxon>
        <taxon>Gammaproteobacteria</taxon>
        <taxon>Oceanospirillales</taxon>
        <taxon>Halomonadaceae</taxon>
        <taxon>Vreelandella</taxon>
    </lineage>
</organism>
<feature type="region of interest" description="Disordered" evidence="1">
    <location>
        <begin position="1"/>
        <end position="49"/>
    </location>
</feature>
<keyword evidence="3" id="KW-1185">Reference proteome</keyword>
<dbReference type="GO" id="GO:0016787">
    <property type="term" value="F:hydrolase activity"/>
    <property type="evidence" value="ECO:0007669"/>
    <property type="project" value="UniProtKB-KW"/>
</dbReference>
<dbReference type="EMBL" id="CP054580">
    <property type="protein sequence ID" value="QKS25244.1"/>
    <property type="molecule type" value="Genomic_DNA"/>
</dbReference>
<proteinExistence type="predicted"/>